<dbReference type="GO" id="GO:0005829">
    <property type="term" value="C:cytosol"/>
    <property type="evidence" value="ECO:0007669"/>
    <property type="project" value="TreeGrafter"/>
</dbReference>
<evidence type="ECO:0000313" key="2">
    <source>
        <dbReference type="EMBL" id="SHF87619.1"/>
    </source>
</evidence>
<organism evidence="2 3">
    <name type="scientific">Desulfacinum infernum DSM 9756</name>
    <dbReference type="NCBI Taxonomy" id="1121391"/>
    <lineage>
        <taxon>Bacteria</taxon>
        <taxon>Pseudomonadati</taxon>
        <taxon>Thermodesulfobacteriota</taxon>
        <taxon>Syntrophobacteria</taxon>
        <taxon>Syntrophobacterales</taxon>
        <taxon>Syntrophobacteraceae</taxon>
        <taxon>Desulfacinum</taxon>
    </lineage>
</organism>
<dbReference type="RefSeq" id="WP_073040566.1">
    <property type="nucleotide sequence ID" value="NZ_FQVB01000030.1"/>
</dbReference>
<protein>
    <submittedName>
        <fullName evidence="2">Cyclic nucleotide-binding domain-containing protein</fullName>
    </submittedName>
</protein>
<dbReference type="InterPro" id="IPR018490">
    <property type="entry name" value="cNMP-bd_dom_sf"/>
</dbReference>
<dbReference type="InterPro" id="IPR000595">
    <property type="entry name" value="cNMP-bd_dom"/>
</dbReference>
<dbReference type="InterPro" id="IPR014710">
    <property type="entry name" value="RmlC-like_jellyroll"/>
</dbReference>
<dbReference type="STRING" id="1121391.SAMN02745206_02824"/>
<dbReference type="PANTHER" id="PTHR24567:SF65">
    <property type="entry name" value="REGULATORY PROTEIN CYSR HOMOLOG"/>
    <property type="match status" value="1"/>
</dbReference>
<evidence type="ECO:0000259" key="1">
    <source>
        <dbReference type="PROSITE" id="PS50042"/>
    </source>
</evidence>
<accession>A0A1M5F821</accession>
<keyword evidence="3" id="KW-1185">Reference proteome</keyword>
<name>A0A1M5F821_9BACT</name>
<dbReference type="GO" id="GO:0003700">
    <property type="term" value="F:DNA-binding transcription factor activity"/>
    <property type="evidence" value="ECO:0007669"/>
    <property type="project" value="TreeGrafter"/>
</dbReference>
<proteinExistence type="predicted"/>
<dbReference type="PANTHER" id="PTHR24567">
    <property type="entry name" value="CRP FAMILY TRANSCRIPTIONAL REGULATORY PROTEIN"/>
    <property type="match status" value="1"/>
</dbReference>
<dbReference type="InterPro" id="IPR050397">
    <property type="entry name" value="Env_Response_Regulators"/>
</dbReference>
<dbReference type="AlphaFoldDB" id="A0A1M5F821"/>
<feature type="domain" description="Cyclic nucleotide-binding" evidence="1">
    <location>
        <begin position="12"/>
        <end position="133"/>
    </location>
</feature>
<dbReference type="Gene3D" id="2.60.120.10">
    <property type="entry name" value="Jelly Rolls"/>
    <property type="match status" value="1"/>
</dbReference>
<dbReference type="SMART" id="SM00100">
    <property type="entry name" value="cNMP"/>
    <property type="match status" value="1"/>
</dbReference>
<sequence>MTTVEELRSSGFFNVLGEADLQMIGGFTEKRVLQKGGIIYRHGDPACKFYVVTRGMVSLRELRPGDTVGIAFETRMPGEVFGVASLMPSKQYTLTAVCQEDTELLEVDVGRLEELIQANPLIGYVLMKEVARIYFERYKLCKRQLYEMVKTPTLITALPG</sequence>
<dbReference type="EMBL" id="FQVB01000030">
    <property type="protein sequence ID" value="SHF87619.1"/>
    <property type="molecule type" value="Genomic_DNA"/>
</dbReference>
<evidence type="ECO:0000313" key="3">
    <source>
        <dbReference type="Proteomes" id="UP000184076"/>
    </source>
</evidence>
<dbReference type="CDD" id="cd00038">
    <property type="entry name" value="CAP_ED"/>
    <property type="match status" value="1"/>
</dbReference>
<dbReference type="Proteomes" id="UP000184076">
    <property type="component" value="Unassembled WGS sequence"/>
</dbReference>
<gene>
    <name evidence="2" type="ORF">SAMN02745206_02824</name>
</gene>
<reference evidence="3" key="1">
    <citation type="submission" date="2016-11" db="EMBL/GenBank/DDBJ databases">
        <authorList>
            <person name="Varghese N."/>
            <person name="Submissions S."/>
        </authorList>
    </citation>
    <scope>NUCLEOTIDE SEQUENCE [LARGE SCALE GENOMIC DNA]</scope>
    <source>
        <strain evidence="3">DSM 9756</strain>
    </source>
</reference>
<dbReference type="OrthoDB" id="5506583at2"/>
<dbReference type="Pfam" id="PF00027">
    <property type="entry name" value="cNMP_binding"/>
    <property type="match status" value="1"/>
</dbReference>
<dbReference type="SUPFAM" id="SSF51206">
    <property type="entry name" value="cAMP-binding domain-like"/>
    <property type="match status" value="1"/>
</dbReference>
<dbReference type="PROSITE" id="PS50042">
    <property type="entry name" value="CNMP_BINDING_3"/>
    <property type="match status" value="1"/>
</dbReference>